<dbReference type="Gene3D" id="1.10.472.10">
    <property type="entry name" value="Cyclin-like"/>
    <property type="match status" value="1"/>
</dbReference>
<dbReference type="InterPro" id="IPR036915">
    <property type="entry name" value="Cyclin-like_sf"/>
</dbReference>
<dbReference type="GO" id="GO:0019901">
    <property type="term" value="F:protein kinase binding"/>
    <property type="evidence" value="ECO:0007669"/>
    <property type="project" value="InterPro"/>
</dbReference>
<evidence type="ECO:0000256" key="2">
    <source>
        <dbReference type="ARBA" id="ARBA00040808"/>
    </source>
</evidence>
<keyword evidence="3" id="KW-0812">Transmembrane</keyword>
<dbReference type="CDD" id="cd20557">
    <property type="entry name" value="CYCLIN_ScPCL1-like"/>
    <property type="match status" value="1"/>
</dbReference>
<name>A0A131YWD4_RHIAP</name>
<keyword evidence="3" id="KW-1133">Transmembrane helix</keyword>
<sequence>MKMNLFHAISFDNDQDDLVLGPDLQIFSDHLELSERIRKTLYYGKLPTTDRPSLALTGISVEMFSKVLPNDGLKVLDMHYAASVSRRACITPCSMMLAMVYLDQLRHKNPQYMTSVSSCDLFLVSMLVASKFLYDDGEEDEVFNNEWAASANMELKDLNLLEREFLDALDWNLYVKPKAFARVLDKMETRIAYLESSKRGWTTYTDVCVLSKSAVLRRCWLLVYDGVIKVIAVSAIAYVAAALTLFGSAVLVHKVAHTSQQLLQCSSLGTQHINVFPAHSNASNVLPCVVPPFLSSCTDRDREGTVECVPDKPLRVSNKPPCQHSKSAPNLPASRSVLAQTRASRVCTGAPHHPLMASCVEVTFSL</sequence>
<keyword evidence="3" id="KW-0472">Membrane</keyword>
<reference evidence="4" key="1">
    <citation type="journal article" date="2016" name="Ticks Tick Borne Dis.">
        <title>De novo assembly and annotation of the salivary gland transcriptome of Rhipicephalus appendiculatus male and female ticks during blood feeding.</title>
        <authorList>
            <person name="de Castro M.H."/>
            <person name="de Klerk D."/>
            <person name="Pienaar R."/>
            <person name="Latif A.A."/>
            <person name="Rees D.J."/>
            <person name="Mans B.J."/>
        </authorList>
    </citation>
    <scope>NUCLEOTIDE SEQUENCE</scope>
    <source>
        <tissue evidence="4">Salivary glands</tissue>
    </source>
</reference>
<evidence type="ECO:0000256" key="3">
    <source>
        <dbReference type="SAM" id="Phobius"/>
    </source>
</evidence>
<dbReference type="PANTHER" id="PTHR15615:SF108">
    <property type="entry name" value="PROTEIN CNPPD1"/>
    <property type="match status" value="1"/>
</dbReference>
<dbReference type="GO" id="GO:0016538">
    <property type="term" value="F:cyclin-dependent protein serine/threonine kinase regulator activity"/>
    <property type="evidence" value="ECO:0007669"/>
    <property type="project" value="TreeGrafter"/>
</dbReference>
<evidence type="ECO:0000313" key="4">
    <source>
        <dbReference type="EMBL" id="JAP83509.1"/>
    </source>
</evidence>
<dbReference type="PANTHER" id="PTHR15615">
    <property type="match status" value="1"/>
</dbReference>
<proteinExistence type="inferred from homology"/>
<dbReference type="Pfam" id="PF08613">
    <property type="entry name" value="Cyclin"/>
    <property type="match status" value="1"/>
</dbReference>
<evidence type="ECO:0000256" key="1">
    <source>
        <dbReference type="ARBA" id="ARBA00038508"/>
    </source>
</evidence>
<dbReference type="GO" id="GO:0005634">
    <property type="term" value="C:nucleus"/>
    <property type="evidence" value="ECO:0007669"/>
    <property type="project" value="TreeGrafter"/>
</dbReference>
<dbReference type="SUPFAM" id="SSF47954">
    <property type="entry name" value="Cyclin-like"/>
    <property type="match status" value="1"/>
</dbReference>
<comment type="similarity">
    <text evidence="1">Belongs to the CNPPD1 family.</text>
</comment>
<dbReference type="GO" id="GO:0000307">
    <property type="term" value="C:cyclin-dependent protein kinase holoenzyme complex"/>
    <property type="evidence" value="ECO:0007669"/>
    <property type="project" value="TreeGrafter"/>
</dbReference>
<feature type="transmembrane region" description="Helical" evidence="3">
    <location>
        <begin position="230"/>
        <end position="252"/>
    </location>
</feature>
<dbReference type="AlphaFoldDB" id="A0A131YWD4"/>
<protein>
    <recommendedName>
        <fullName evidence="2">Protein CNPPD1</fullName>
    </recommendedName>
</protein>
<accession>A0A131YWD4</accession>
<dbReference type="EMBL" id="GEDV01005048">
    <property type="protein sequence ID" value="JAP83509.1"/>
    <property type="molecule type" value="Transcribed_RNA"/>
</dbReference>
<organism evidence="4">
    <name type="scientific">Rhipicephalus appendiculatus</name>
    <name type="common">Brown ear tick</name>
    <dbReference type="NCBI Taxonomy" id="34631"/>
    <lineage>
        <taxon>Eukaryota</taxon>
        <taxon>Metazoa</taxon>
        <taxon>Ecdysozoa</taxon>
        <taxon>Arthropoda</taxon>
        <taxon>Chelicerata</taxon>
        <taxon>Arachnida</taxon>
        <taxon>Acari</taxon>
        <taxon>Parasitiformes</taxon>
        <taxon>Ixodida</taxon>
        <taxon>Ixodoidea</taxon>
        <taxon>Ixodidae</taxon>
        <taxon>Rhipicephalinae</taxon>
        <taxon>Rhipicephalus</taxon>
        <taxon>Rhipicephalus</taxon>
    </lineage>
</organism>
<dbReference type="InterPro" id="IPR013922">
    <property type="entry name" value="Cyclin_PHO80-like"/>
</dbReference>